<dbReference type="Proteomes" id="UP000004994">
    <property type="component" value="Chromosome 1"/>
</dbReference>
<dbReference type="Gramene" id="Solyc01g098470.2.1">
    <property type="protein sequence ID" value="Solyc01g098470.2.1.1"/>
    <property type="gene ID" value="Solyc01g098470.2"/>
</dbReference>
<dbReference type="PaxDb" id="4081-Solyc01g098470.2.1"/>
<accession>A0A3Q7F7E9</accession>
<reference evidence="1" key="1">
    <citation type="journal article" date="2012" name="Nature">
        <title>The tomato genome sequence provides insights into fleshy fruit evolution.</title>
        <authorList>
            <consortium name="Tomato Genome Consortium"/>
        </authorList>
    </citation>
    <scope>NUCLEOTIDE SEQUENCE [LARGE SCALE GENOMIC DNA]</scope>
    <source>
        <strain evidence="1">cv. Heinz 1706</strain>
    </source>
</reference>
<dbReference type="InParanoid" id="A0A3Q7F7E9"/>
<protein>
    <submittedName>
        <fullName evidence="1">Uncharacterized protein</fullName>
    </submittedName>
</protein>
<evidence type="ECO:0000313" key="1">
    <source>
        <dbReference type="EnsemblPlants" id="Solyc01g098470.2.1.1"/>
    </source>
</evidence>
<keyword evidence="2" id="KW-1185">Reference proteome</keyword>
<proteinExistence type="predicted"/>
<organism evidence="1">
    <name type="scientific">Solanum lycopersicum</name>
    <name type="common">Tomato</name>
    <name type="synonym">Lycopersicon esculentum</name>
    <dbReference type="NCBI Taxonomy" id="4081"/>
    <lineage>
        <taxon>Eukaryota</taxon>
        <taxon>Viridiplantae</taxon>
        <taxon>Streptophyta</taxon>
        <taxon>Embryophyta</taxon>
        <taxon>Tracheophyta</taxon>
        <taxon>Spermatophyta</taxon>
        <taxon>Magnoliopsida</taxon>
        <taxon>eudicotyledons</taxon>
        <taxon>Gunneridae</taxon>
        <taxon>Pentapetalae</taxon>
        <taxon>asterids</taxon>
        <taxon>lamiids</taxon>
        <taxon>Solanales</taxon>
        <taxon>Solanaceae</taxon>
        <taxon>Solanoideae</taxon>
        <taxon>Solaneae</taxon>
        <taxon>Solanum</taxon>
        <taxon>Solanum subgen. Lycopersicon</taxon>
    </lineage>
</organism>
<evidence type="ECO:0000313" key="2">
    <source>
        <dbReference type="Proteomes" id="UP000004994"/>
    </source>
</evidence>
<dbReference type="AlphaFoldDB" id="A0A3Q7F7E9"/>
<sequence>MMVVMLQVANPFLSIHSYMMGVMLRVATFAVKYKGQPFKCSIPEIKLRICSFGCHGLHNYHL</sequence>
<dbReference type="EnsemblPlants" id="Solyc01g098470.2.1">
    <property type="protein sequence ID" value="Solyc01g098470.2.1.1"/>
    <property type="gene ID" value="Solyc01g098470.2"/>
</dbReference>
<name>A0A3Q7F7E9_SOLLC</name>
<reference evidence="1" key="2">
    <citation type="submission" date="2019-01" db="UniProtKB">
        <authorList>
            <consortium name="EnsemblPlants"/>
        </authorList>
    </citation>
    <scope>IDENTIFICATION</scope>
    <source>
        <strain evidence="1">cv. Heinz 1706</strain>
    </source>
</reference>